<dbReference type="InterPro" id="IPR005475">
    <property type="entry name" value="Transketolase-like_Pyr-bd"/>
</dbReference>
<dbReference type="GO" id="GO:0007584">
    <property type="term" value="P:response to nutrient"/>
    <property type="evidence" value="ECO:0007669"/>
    <property type="project" value="TreeGrafter"/>
</dbReference>
<dbReference type="SUPFAM" id="SSF52922">
    <property type="entry name" value="TK C-terminal domain-like"/>
    <property type="match status" value="1"/>
</dbReference>
<dbReference type="GO" id="GO:0003863">
    <property type="term" value="F:branched-chain 2-oxo acid dehydrogenase activity"/>
    <property type="evidence" value="ECO:0007669"/>
    <property type="project" value="UniProtKB-EC"/>
</dbReference>
<dbReference type="Pfam" id="PF02779">
    <property type="entry name" value="Transket_pyr"/>
    <property type="match status" value="1"/>
</dbReference>
<dbReference type="GO" id="GO:0044272">
    <property type="term" value="P:sulfur compound biosynthetic process"/>
    <property type="evidence" value="ECO:0007669"/>
    <property type="project" value="UniProtKB-ARBA"/>
</dbReference>
<dbReference type="SUPFAM" id="SSF52518">
    <property type="entry name" value="Thiamin diphosphate-binding fold (THDP-binding)"/>
    <property type="match status" value="1"/>
</dbReference>
<dbReference type="Gene3D" id="3.40.50.920">
    <property type="match status" value="1"/>
</dbReference>
<evidence type="ECO:0000256" key="1">
    <source>
        <dbReference type="ARBA" id="ARBA00001964"/>
    </source>
</evidence>
<sequence length="336" mass="37074">MTEMNMIQSLNSALDNLLESDPNVLIFGEDVGYFGGVFRVTDGLQEKHGTKRVFDTPLAEGGIAAIAFGMGLNGLRPVMEIQFSDYIFPAYDQIVNEMAKLRHRSGGEFSTPVTIRAPAGGGIKGGHHHSQSPESQFTHTPGIKVVYCSNPYNAKGLLISAIECNDPVVFFEPKRCYRGPFYGDPHNVPTWKGHEYSDVPEEHYAIPLGEANLTMEGDKCTVIAWGAMVHVAEQGIKDSGISCDLIDLQSLVPWDRDAVVNSVKKTGRCVIVHEAPKTSGFGAEMSASVQERCFYHLESPIERVTGWDTPFPHSTEWDYLPSPQRIAEAIKRTQED</sequence>
<organism evidence="5">
    <name type="scientific">uncultured marine group II/III euryarchaeote AD1000_16_A02</name>
    <dbReference type="NCBI Taxonomy" id="1457730"/>
    <lineage>
        <taxon>Archaea</taxon>
        <taxon>Methanobacteriati</taxon>
        <taxon>Methanobacteriota</taxon>
        <taxon>environmental samples</taxon>
    </lineage>
</organism>
<dbReference type="InterPro" id="IPR009014">
    <property type="entry name" value="Transketo_C/PFOR_II"/>
</dbReference>
<gene>
    <name evidence="5" type="primary">bkdA2</name>
</gene>
<dbReference type="FunFam" id="3.40.50.920:FF:000001">
    <property type="entry name" value="Pyruvate dehydrogenase E1 beta subunit"/>
    <property type="match status" value="1"/>
</dbReference>
<dbReference type="EMBL" id="KF900349">
    <property type="protein sequence ID" value="AIE91792.1"/>
    <property type="molecule type" value="Genomic_DNA"/>
</dbReference>
<dbReference type="FunFam" id="3.40.50.970:FF:000001">
    <property type="entry name" value="Pyruvate dehydrogenase E1 beta subunit"/>
    <property type="match status" value="1"/>
</dbReference>
<dbReference type="GO" id="GO:0009083">
    <property type="term" value="P:branched-chain amino acid catabolic process"/>
    <property type="evidence" value="ECO:0007669"/>
    <property type="project" value="TreeGrafter"/>
</dbReference>
<protein>
    <recommendedName>
        <fullName evidence="2">3-methyl-2-oxobutanoate dehydrogenase (2-methylpropanoyl-transferring)</fullName>
        <ecNumber evidence="2">1.2.4.4</ecNumber>
    </recommendedName>
</protein>
<dbReference type="AlphaFoldDB" id="A0A075FQ12"/>
<dbReference type="PANTHER" id="PTHR42980:SF1">
    <property type="entry name" value="2-OXOISOVALERATE DEHYDROGENASE SUBUNIT BETA, MITOCHONDRIAL"/>
    <property type="match status" value="1"/>
</dbReference>
<evidence type="ECO:0000313" key="5">
    <source>
        <dbReference type="EMBL" id="AIE91792.1"/>
    </source>
</evidence>
<name>A0A075FQ12_9EURY</name>
<dbReference type="PANTHER" id="PTHR42980">
    <property type="entry name" value="2-OXOISOVALERATE DEHYDROGENASE SUBUNIT BETA-RELATED"/>
    <property type="match status" value="1"/>
</dbReference>
<evidence type="ECO:0000256" key="3">
    <source>
        <dbReference type="ARBA" id="ARBA00023002"/>
    </source>
</evidence>
<accession>A0A075FQ12</accession>
<evidence type="ECO:0000259" key="4">
    <source>
        <dbReference type="SMART" id="SM00861"/>
    </source>
</evidence>
<dbReference type="Gene3D" id="3.40.50.970">
    <property type="match status" value="1"/>
</dbReference>
<dbReference type="SMART" id="SM00861">
    <property type="entry name" value="Transket_pyr"/>
    <property type="match status" value="1"/>
</dbReference>
<dbReference type="InterPro" id="IPR029061">
    <property type="entry name" value="THDP-binding"/>
</dbReference>
<dbReference type="EC" id="1.2.4.4" evidence="2"/>
<evidence type="ECO:0000256" key="2">
    <source>
        <dbReference type="ARBA" id="ARBA00012277"/>
    </source>
</evidence>
<feature type="domain" description="Transketolase-like pyrimidine-binding" evidence="4">
    <location>
        <begin position="4"/>
        <end position="179"/>
    </location>
</feature>
<keyword evidence="3 5" id="KW-0560">Oxidoreductase</keyword>
<dbReference type="Pfam" id="PF02780">
    <property type="entry name" value="Transketolase_C"/>
    <property type="match status" value="1"/>
</dbReference>
<dbReference type="CDD" id="cd07036">
    <property type="entry name" value="TPP_PYR_E1-PDHc-beta_like"/>
    <property type="match status" value="1"/>
</dbReference>
<proteinExistence type="predicted"/>
<comment type="cofactor">
    <cofactor evidence="1">
        <name>thiamine diphosphate</name>
        <dbReference type="ChEBI" id="CHEBI:58937"/>
    </cofactor>
</comment>
<dbReference type="InterPro" id="IPR033248">
    <property type="entry name" value="Transketolase_C"/>
</dbReference>
<reference evidence="5" key="1">
    <citation type="journal article" date="2014" name="Genome Biol. Evol.">
        <title>Pangenome evidence for extensive interdomain horizontal transfer affecting lineage core and shell genes in uncultured planktonic thaumarchaeota and euryarchaeota.</title>
        <authorList>
            <person name="Deschamps P."/>
            <person name="Zivanovic Y."/>
            <person name="Moreira D."/>
            <person name="Rodriguez-Valera F."/>
            <person name="Lopez-Garcia P."/>
        </authorList>
    </citation>
    <scope>NUCLEOTIDE SEQUENCE</scope>
</reference>